<dbReference type="AlphaFoldDB" id="A0AB33BRL2"/>
<dbReference type="KEGG" id="lle:AYR59_03100"/>
<proteinExistence type="predicted"/>
<dbReference type="EMBL" id="CP014907">
    <property type="protein sequence ID" value="ANZ59829.1"/>
    <property type="molecule type" value="Genomic_DNA"/>
</dbReference>
<organism evidence="1 2">
    <name type="scientific">Fructilactobacillus lindneri</name>
    <dbReference type="NCBI Taxonomy" id="53444"/>
    <lineage>
        <taxon>Bacteria</taxon>
        <taxon>Bacillati</taxon>
        <taxon>Bacillota</taxon>
        <taxon>Bacilli</taxon>
        <taxon>Lactobacillales</taxon>
        <taxon>Lactobacillaceae</taxon>
        <taxon>Fructilactobacillus</taxon>
    </lineage>
</organism>
<evidence type="ECO:0008006" key="3">
    <source>
        <dbReference type="Google" id="ProtNLM"/>
    </source>
</evidence>
<dbReference type="Gene3D" id="3.40.50.1820">
    <property type="entry name" value="alpha/beta hydrolase"/>
    <property type="match status" value="1"/>
</dbReference>
<sequence>MIVEVATIIFGFFYIQFGAGGDKDNVAPTQQPIIFVSDQNRASAAAKHLVTTTSRSGGDVAMHIDVYGNGKIKYHANKNVRSKQPIIEVNFGDRAKTTKAQSEKLNEIFKYLNQKYNYKQYDAIGYGAGCLAVYDNAVTYGTKQNKMGLSHFISIAGPYQGVMPIRVPADNQRNIPRSGPHHNLAHHQDIIRQQSIAQQQNINQRFPSYKELKAKSKNLDSNTRVLNIYGVLGEHDLSDGRVSEASASSLKGLVKSDNYQALRLTGPDAEHARILDNQIAERLVNRFLFSE</sequence>
<gene>
    <name evidence="1" type="ORF">AYR59_03100</name>
</gene>
<evidence type="ECO:0000313" key="1">
    <source>
        <dbReference type="EMBL" id="ANZ59829.1"/>
    </source>
</evidence>
<protein>
    <recommendedName>
        <fullName evidence="3">Alpha/beta hydrolase</fullName>
    </recommendedName>
</protein>
<dbReference type="InterPro" id="IPR010315">
    <property type="entry name" value="DUF915_hydro-like"/>
</dbReference>
<name>A0AB33BRL2_9LACO</name>
<dbReference type="InterPro" id="IPR029058">
    <property type="entry name" value="AB_hydrolase_fold"/>
</dbReference>
<dbReference type="Pfam" id="PF06028">
    <property type="entry name" value="DUF915"/>
    <property type="match status" value="1"/>
</dbReference>
<reference evidence="1 2" key="1">
    <citation type="submission" date="2016-03" db="EMBL/GenBank/DDBJ databases">
        <title>Pediococcus and Lactobacillus from brewery environment - whole genome sequencing and assembly.</title>
        <authorList>
            <person name="Behr J."/>
            <person name="Geissler A.J."/>
            <person name="Vogel R.F."/>
        </authorList>
    </citation>
    <scope>NUCLEOTIDE SEQUENCE [LARGE SCALE GENOMIC DNA]</scope>
    <source>
        <strain evidence="1 2">TMW 1.481</strain>
    </source>
</reference>
<evidence type="ECO:0000313" key="2">
    <source>
        <dbReference type="Proteomes" id="UP000093346"/>
    </source>
</evidence>
<dbReference type="Proteomes" id="UP000093346">
    <property type="component" value="Chromosome"/>
</dbReference>
<accession>A0AB33BRL2</accession>